<reference evidence="4" key="1">
    <citation type="submission" date="2019-11" db="UniProtKB">
        <authorList>
            <consortium name="WormBaseParasite"/>
        </authorList>
    </citation>
    <scope>IDENTIFICATION</scope>
</reference>
<evidence type="ECO:0000256" key="3">
    <source>
        <dbReference type="ARBA" id="ARBA00023239"/>
    </source>
</evidence>
<dbReference type="GO" id="GO:0008117">
    <property type="term" value="F:sphinganine-1-phosphate aldolase activity"/>
    <property type="evidence" value="ECO:0007669"/>
    <property type="project" value="TreeGrafter"/>
</dbReference>
<dbReference type="SUPFAM" id="SSF53383">
    <property type="entry name" value="PLP-dependent transferases"/>
    <property type="match status" value="1"/>
</dbReference>
<evidence type="ECO:0000256" key="2">
    <source>
        <dbReference type="ARBA" id="ARBA00022898"/>
    </source>
</evidence>
<dbReference type="AlphaFoldDB" id="A0A5K3FX38"/>
<dbReference type="PANTHER" id="PTHR42735:SF6">
    <property type="entry name" value="SPHINGOSINE-1-PHOSPHATE LYASE 1"/>
    <property type="match status" value="1"/>
</dbReference>
<keyword evidence="3" id="KW-0456">Lyase</keyword>
<dbReference type="InterPro" id="IPR015421">
    <property type="entry name" value="PyrdxlP-dep_Trfase_major"/>
</dbReference>
<keyword evidence="2" id="KW-0663">Pyridoxal phosphate</keyword>
<dbReference type="GO" id="GO:0030149">
    <property type="term" value="P:sphingolipid catabolic process"/>
    <property type="evidence" value="ECO:0007669"/>
    <property type="project" value="TreeGrafter"/>
</dbReference>
<dbReference type="WBParaSite" id="MCU_011406-RA">
    <property type="protein sequence ID" value="MCU_011406-RA"/>
    <property type="gene ID" value="MCU_011406"/>
</dbReference>
<proteinExistence type="predicted"/>
<dbReference type="GO" id="GO:0016020">
    <property type="term" value="C:membrane"/>
    <property type="evidence" value="ECO:0007669"/>
    <property type="project" value="GOC"/>
</dbReference>
<organism evidence="4">
    <name type="scientific">Mesocestoides corti</name>
    <name type="common">Flatworm</name>
    <dbReference type="NCBI Taxonomy" id="53468"/>
    <lineage>
        <taxon>Eukaryota</taxon>
        <taxon>Metazoa</taxon>
        <taxon>Spiralia</taxon>
        <taxon>Lophotrochozoa</taxon>
        <taxon>Platyhelminthes</taxon>
        <taxon>Cestoda</taxon>
        <taxon>Eucestoda</taxon>
        <taxon>Cyclophyllidea</taxon>
        <taxon>Mesocestoididae</taxon>
        <taxon>Mesocestoides</taxon>
    </lineage>
</organism>
<name>A0A5K3FX38_MESCO</name>
<dbReference type="InterPro" id="IPR015424">
    <property type="entry name" value="PyrdxlP-dep_Trfase"/>
</dbReference>
<accession>A0A5K3FX38</accession>
<comment type="cofactor">
    <cofactor evidence="1">
        <name>pyridoxal 5'-phosphate</name>
        <dbReference type="ChEBI" id="CHEBI:597326"/>
    </cofactor>
</comment>
<evidence type="ECO:0000256" key="1">
    <source>
        <dbReference type="ARBA" id="ARBA00001933"/>
    </source>
</evidence>
<dbReference type="GO" id="GO:0005783">
    <property type="term" value="C:endoplasmic reticulum"/>
    <property type="evidence" value="ECO:0007669"/>
    <property type="project" value="TreeGrafter"/>
</dbReference>
<dbReference type="PANTHER" id="PTHR42735">
    <property type="match status" value="1"/>
</dbReference>
<protein>
    <submittedName>
        <fullName evidence="4">Aspartate aminotransferase family protein</fullName>
    </submittedName>
</protein>
<dbReference type="Gene3D" id="3.40.640.10">
    <property type="entry name" value="Type I PLP-dependent aspartate aminotransferase-like (Major domain)"/>
    <property type="match status" value="1"/>
</dbReference>
<sequence length="146" mass="16587">MSGAVYPMNNDLNELLIQIQKMTLWSNPLHMDAFPAVRRMEAEVVRMCLTMFNGDADSCGTMTSGGTESLMLACLAYRNLAYKQGIKRPEMVIPSSAHAAFDKVQLPIFLFTCYLRFEALDFNIFELTRHHQVKSVVAHINHHTLH</sequence>
<evidence type="ECO:0000313" key="4">
    <source>
        <dbReference type="WBParaSite" id="MCU_011406-RA"/>
    </source>
</evidence>
<dbReference type="InterPro" id="IPR050477">
    <property type="entry name" value="GrpII_AminoAcid_Decarb"/>
</dbReference>